<feature type="non-terminal residue" evidence="7">
    <location>
        <position position="1"/>
    </location>
</feature>
<dbReference type="InterPro" id="IPR051834">
    <property type="entry name" value="RING_finger_E3_ligase"/>
</dbReference>
<evidence type="ECO:0000313" key="8">
    <source>
        <dbReference type="Proteomes" id="UP000784294"/>
    </source>
</evidence>
<dbReference type="OrthoDB" id="9984778at2759"/>
<dbReference type="GO" id="GO:0008270">
    <property type="term" value="F:zinc ion binding"/>
    <property type="evidence" value="ECO:0007669"/>
    <property type="project" value="UniProtKB-KW"/>
</dbReference>
<keyword evidence="8" id="KW-1185">Reference proteome</keyword>
<feature type="compositionally biased region" description="Polar residues" evidence="5">
    <location>
        <begin position="184"/>
        <end position="195"/>
    </location>
</feature>
<accession>A0A448WN50</accession>
<dbReference type="Pfam" id="PF13639">
    <property type="entry name" value="zf-RING_2"/>
    <property type="match status" value="1"/>
</dbReference>
<dbReference type="Proteomes" id="UP000784294">
    <property type="component" value="Unassembled WGS sequence"/>
</dbReference>
<dbReference type="PROSITE" id="PS50089">
    <property type="entry name" value="ZF_RING_2"/>
    <property type="match status" value="1"/>
</dbReference>
<evidence type="ECO:0000256" key="4">
    <source>
        <dbReference type="PROSITE-ProRule" id="PRU00175"/>
    </source>
</evidence>
<feature type="compositionally biased region" description="Pro residues" evidence="5">
    <location>
        <begin position="103"/>
        <end position="118"/>
    </location>
</feature>
<dbReference type="EMBL" id="CAAALY010026204">
    <property type="protein sequence ID" value="VEL15859.1"/>
    <property type="molecule type" value="Genomic_DNA"/>
</dbReference>
<dbReference type="SUPFAM" id="SSF57850">
    <property type="entry name" value="RING/U-box"/>
    <property type="match status" value="1"/>
</dbReference>
<feature type="domain" description="RING-type" evidence="6">
    <location>
        <begin position="3"/>
        <end position="43"/>
    </location>
</feature>
<feature type="compositionally biased region" description="Low complexity" evidence="5">
    <location>
        <begin position="205"/>
        <end position="218"/>
    </location>
</feature>
<gene>
    <name evidence="7" type="ORF">PXEA_LOCUS9299</name>
</gene>
<dbReference type="InterPro" id="IPR001841">
    <property type="entry name" value="Znf_RING"/>
</dbReference>
<evidence type="ECO:0000256" key="3">
    <source>
        <dbReference type="ARBA" id="ARBA00022833"/>
    </source>
</evidence>
<dbReference type="SMART" id="SM00184">
    <property type="entry name" value="RING"/>
    <property type="match status" value="1"/>
</dbReference>
<dbReference type="InterPro" id="IPR013083">
    <property type="entry name" value="Znf_RING/FYVE/PHD"/>
</dbReference>
<keyword evidence="1" id="KW-0479">Metal-binding</keyword>
<protein>
    <recommendedName>
        <fullName evidence="6">RING-type domain-containing protein</fullName>
    </recommendedName>
</protein>
<dbReference type="GO" id="GO:0005634">
    <property type="term" value="C:nucleus"/>
    <property type="evidence" value="ECO:0007669"/>
    <property type="project" value="TreeGrafter"/>
</dbReference>
<keyword evidence="2 4" id="KW-0863">Zinc-finger</keyword>
<feature type="compositionally biased region" description="Basic residues" evidence="5">
    <location>
        <begin position="125"/>
        <end position="134"/>
    </location>
</feature>
<feature type="compositionally biased region" description="Polar residues" evidence="5">
    <location>
        <begin position="85"/>
        <end position="101"/>
    </location>
</feature>
<dbReference type="InterPro" id="IPR042981">
    <property type="entry name" value="RNF11_RING-H2"/>
</dbReference>
<feature type="region of interest" description="Disordered" evidence="5">
    <location>
        <begin position="85"/>
        <end position="260"/>
    </location>
</feature>
<evidence type="ECO:0000256" key="2">
    <source>
        <dbReference type="ARBA" id="ARBA00022771"/>
    </source>
</evidence>
<evidence type="ECO:0000313" key="7">
    <source>
        <dbReference type="EMBL" id="VEL15859.1"/>
    </source>
</evidence>
<dbReference type="PANTHER" id="PTHR45931">
    <property type="entry name" value="SI:CH211-59O9.10"/>
    <property type="match status" value="1"/>
</dbReference>
<reference evidence="7" key="1">
    <citation type="submission" date="2018-11" db="EMBL/GenBank/DDBJ databases">
        <authorList>
            <consortium name="Pathogen Informatics"/>
        </authorList>
    </citation>
    <scope>NUCLEOTIDE SEQUENCE</scope>
</reference>
<keyword evidence="3" id="KW-0862">Zinc</keyword>
<evidence type="ECO:0000256" key="1">
    <source>
        <dbReference type="ARBA" id="ARBA00022723"/>
    </source>
</evidence>
<sequence>MRCIICMCEYETGEELRYLPCLHTYHRVCIDEWLTRASTCPACLEEIRPASPPFPPPLAPPTSSSAALVVPSRAEEAQIPVLNSSHTHRASMSESHQSGQYGSPPPPHSLPSSPPSQPPSSHLRQNQHCHRYSQHRQQERKPQKSIRRTISGRQLSISVPDSERFAAQSTTATRPARPSPLCVSPTQQQQLQSRSMEPAGKSIPQALPSLLLLQQFRQQHSDSHCQQPDHQSRRPDLQPEQADSTKKRSHSICSDEPVSR</sequence>
<dbReference type="GO" id="GO:0006511">
    <property type="term" value="P:ubiquitin-dependent protein catabolic process"/>
    <property type="evidence" value="ECO:0007669"/>
    <property type="project" value="TreeGrafter"/>
</dbReference>
<dbReference type="PANTHER" id="PTHR45931:SF3">
    <property type="entry name" value="RING ZINC FINGER-CONTAINING PROTEIN"/>
    <property type="match status" value="1"/>
</dbReference>
<proteinExistence type="predicted"/>
<dbReference type="Gene3D" id="3.30.40.10">
    <property type="entry name" value="Zinc/RING finger domain, C3HC4 (zinc finger)"/>
    <property type="match status" value="1"/>
</dbReference>
<evidence type="ECO:0000259" key="6">
    <source>
        <dbReference type="PROSITE" id="PS50089"/>
    </source>
</evidence>
<name>A0A448WN50_9PLAT</name>
<evidence type="ECO:0000256" key="5">
    <source>
        <dbReference type="SAM" id="MobiDB-lite"/>
    </source>
</evidence>
<organism evidence="7 8">
    <name type="scientific">Protopolystoma xenopodis</name>
    <dbReference type="NCBI Taxonomy" id="117903"/>
    <lineage>
        <taxon>Eukaryota</taxon>
        <taxon>Metazoa</taxon>
        <taxon>Spiralia</taxon>
        <taxon>Lophotrochozoa</taxon>
        <taxon>Platyhelminthes</taxon>
        <taxon>Monogenea</taxon>
        <taxon>Polyopisthocotylea</taxon>
        <taxon>Polystomatidea</taxon>
        <taxon>Polystomatidae</taxon>
        <taxon>Protopolystoma</taxon>
    </lineage>
</organism>
<dbReference type="AlphaFoldDB" id="A0A448WN50"/>
<dbReference type="GO" id="GO:0061630">
    <property type="term" value="F:ubiquitin protein ligase activity"/>
    <property type="evidence" value="ECO:0007669"/>
    <property type="project" value="TreeGrafter"/>
</dbReference>
<dbReference type="CDD" id="cd16468">
    <property type="entry name" value="RING-H2_RNF11"/>
    <property type="match status" value="1"/>
</dbReference>
<comment type="caution">
    <text evidence="7">The sequence shown here is derived from an EMBL/GenBank/DDBJ whole genome shotgun (WGS) entry which is preliminary data.</text>
</comment>